<comment type="caution">
    <text evidence="3">The sequence shown here is derived from an EMBL/GenBank/DDBJ whole genome shotgun (WGS) entry which is preliminary data.</text>
</comment>
<gene>
    <name evidence="3" type="ORF">Q8791_12670</name>
</gene>
<accession>A0ABU7K746</accession>
<organism evidence="3 4">
    <name type="scientific">Nocardiopsis codii</name>
    <dbReference type="NCBI Taxonomy" id="3065942"/>
    <lineage>
        <taxon>Bacteria</taxon>
        <taxon>Bacillati</taxon>
        <taxon>Actinomycetota</taxon>
        <taxon>Actinomycetes</taxon>
        <taxon>Streptosporangiales</taxon>
        <taxon>Nocardiopsidaceae</taxon>
        <taxon>Nocardiopsis</taxon>
    </lineage>
</organism>
<sequence length="78" mass="8684">MKLHAGTWFTSRCSVTSSNCVGISDLGDVTAVRDTKRRLGFPVSEWDAFIRDVRRGDQGENSASCLPKRPMGFYDPDD</sequence>
<keyword evidence="4" id="KW-1185">Reference proteome</keyword>
<feature type="region of interest" description="Disordered" evidence="1">
    <location>
        <begin position="58"/>
        <end position="78"/>
    </location>
</feature>
<evidence type="ECO:0000313" key="3">
    <source>
        <dbReference type="EMBL" id="MEE2038070.1"/>
    </source>
</evidence>
<dbReference type="RefSeq" id="WP_330091859.1">
    <property type="nucleotide sequence ID" value="NZ_JAUZMY010000010.1"/>
</dbReference>
<evidence type="ECO:0000313" key="4">
    <source>
        <dbReference type="Proteomes" id="UP001356095"/>
    </source>
</evidence>
<dbReference type="InterPro" id="IPR007278">
    <property type="entry name" value="DUF397"/>
</dbReference>
<dbReference type="Pfam" id="PF04149">
    <property type="entry name" value="DUF397"/>
    <property type="match status" value="1"/>
</dbReference>
<reference evidence="3 4" key="1">
    <citation type="submission" date="2023-08" db="EMBL/GenBank/DDBJ databases">
        <authorList>
            <person name="Girao M."/>
            <person name="Carvalho M.F."/>
        </authorList>
    </citation>
    <scope>NUCLEOTIDE SEQUENCE [LARGE SCALE GENOMIC DNA]</scope>
    <source>
        <strain evidence="3 4">CT-R113</strain>
    </source>
</reference>
<dbReference type="EMBL" id="JAUZMY010000010">
    <property type="protein sequence ID" value="MEE2038070.1"/>
    <property type="molecule type" value="Genomic_DNA"/>
</dbReference>
<feature type="domain" description="DUF397" evidence="2">
    <location>
        <begin position="7"/>
        <end position="54"/>
    </location>
</feature>
<evidence type="ECO:0000256" key="1">
    <source>
        <dbReference type="SAM" id="MobiDB-lite"/>
    </source>
</evidence>
<evidence type="ECO:0000259" key="2">
    <source>
        <dbReference type="Pfam" id="PF04149"/>
    </source>
</evidence>
<name>A0ABU7K746_9ACTN</name>
<proteinExistence type="predicted"/>
<protein>
    <submittedName>
        <fullName evidence="3">DUF397 domain-containing protein</fullName>
    </submittedName>
</protein>
<dbReference type="Proteomes" id="UP001356095">
    <property type="component" value="Unassembled WGS sequence"/>
</dbReference>